<evidence type="ECO:0000256" key="4">
    <source>
        <dbReference type="ARBA" id="ARBA00022452"/>
    </source>
</evidence>
<dbReference type="Pfam" id="PF13953">
    <property type="entry name" value="PapC_C"/>
    <property type="match status" value="1"/>
</dbReference>
<dbReference type="Pfam" id="PF13954">
    <property type="entry name" value="PapC_N"/>
    <property type="match status" value="1"/>
</dbReference>
<reference evidence="15" key="1">
    <citation type="submission" date="2016-06" db="EMBL/GenBank/DDBJ databases">
        <authorList>
            <person name="Xu Y."/>
            <person name="Nagy A."/>
            <person name="Yan X."/>
            <person name="Kim S.W."/>
            <person name="Haley B."/>
            <person name="Liu N.T."/>
            <person name="Nou X."/>
        </authorList>
    </citation>
    <scope>NUCLEOTIDE SEQUENCE [LARGE SCALE GENOMIC DNA]</scope>
    <source>
        <strain evidence="15">ATCC 49129</strain>
    </source>
</reference>
<name>A0A192A4T6_9RALS</name>
<evidence type="ECO:0000256" key="7">
    <source>
        <dbReference type="ARBA" id="ARBA00023136"/>
    </source>
</evidence>
<dbReference type="Gene3D" id="2.60.40.2070">
    <property type="match status" value="1"/>
</dbReference>
<keyword evidence="3 9" id="KW-0813">Transport</keyword>
<evidence type="ECO:0000256" key="2">
    <source>
        <dbReference type="ARBA" id="ARBA00008064"/>
    </source>
</evidence>
<dbReference type="GO" id="GO:0009279">
    <property type="term" value="C:cell outer membrane"/>
    <property type="evidence" value="ECO:0007669"/>
    <property type="project" value="UniProtKB-SubCell"/>
</dbReference>
<dbReference type="Proteomes" id="UP000078572">
    <property type="component" value="Chromosome 2"/>
</dbReference>
<feature type="domain" description="PapC-like C-terminal" evidence="12">
    <location>
        <begin position="779"/>
        <end position="842"/>
    </location>
</feature>
<dbReference type="SUPFAM" id="SSF141729">
    <property type="entry name" value="FimD N-terminal domain-like"/>
    <property type="match status" value="1"/>
</dbReference>
<dbReference type="Pfam" id="PF00577">
    <property type="entry name" value="Usher"/>
    <property type="match status" value="1"/>
</dbReference>
<accession>A0A192A4T6</accession>
<keyword evidence="15" id="KW-1185">Reference proteome</keyword>
<comment type="similarity">
    <text evidence="2 9">Belongs to the fimbrial export usher family.</text>
</comment>
<dbReference type="InterPro" id="IPR025949">
    <property type="entry name" value="PapC-like_C"/>
</dbReference>
<evidence type="ECO:0000259" key="13">
    <source>
        <dbReference type="Pfam" id="PF13954"/>
    </source>
</evidence>
<dbReference type="GO" id="GO:0015473">
    <property type="term" value="F:fimbrial usher porin activity"/>
    <property type="evidence" value="ECO:0007669"/>
    <property type="project" value="InterPro"/>
</dbReference>
<evidence type="ECO:0000313" key="15">
    <source>
        <dbReference type="Proteomes" id="UP000078572"/>
    </source>
</evidence>
<dbReference type="InterPro" id="IPR042186">
    <property type="entry name" value="FimD_plug_dom"/>
</dbReference>
<evidence type="ECO:0000256" key="1">
    <source>
        <dbReference type="ARBA" id="ARBA00004571"/>
    </source>
</evidence>
<feature type="domain" description="PapC N-terminal" evidence="13">
    <location>
        <begin position="38"/>
        <end position="194"/>
    </location>
</feature>
<feature type="compositionally biased region" description="Low complexity" evidence="10">
    <location>
        <begin position="603"/>
        <end position="624"/>
    </location>
</feature>
<dbReference type="Gene3D" id="2.60.40.2610">
    <property type="entry name" value="Outer membrane usher protein FimD, plug domain"/>
    <property type="match status" value="1"/>
</dbReference>
<comment type="subcellular location">
    <subcellularLocation>
        <location evidence="1 9">Cell outer membrane</location>
        <topology evidence="1 9">Multi-pass membrane protein</topology>
    </subcellularLocation>
</comment>
<dbReference type="InterPro" id="IPR000015">
    <property type="entry name" value="Fimb_usher"/>
</dbReference>
<protein>
    <submittedName>
        <fullName evidence="14">Fimbrial assembly protein</fullName>
    </submittedName>
</protein>
<dbReference type="EMBL" id="CP016023">
    <property type="protein sequence ID" value="ANJ75307.1"/>
    <property type="molecule type" value="Genomic_DNA"/>
</dbReference>
<evidence type="ECO:0000259" key="12">
    <source>
        <dbReference type="Pfam" id="PF13953"/>
    </source>
</evidence>
<evidence type="ECO:0000313" key="14">
    <source>
        <dbReference type="EMBL" id="ANJ75307.1"/>
    </source>
</evidence>
<gene>
    <name evidence="14" type="ORF">A9Y76_22610</name>
</gene>
<keyword evidence="5 9" id="KW-0812">Transmembrane</keyword>
<feature type="region of interest" description="Disordered" evidence="10">
    <location>
        <begin position="602"/>
        <end position="624"/>
    </location>
</feature>
<dbReference type="InterPro" id="IPR025885">
    <property type="entry name" value="PapC_N"/>
</dbReference>
<dbReference type="PROSITE" id="PS01151">
    <property type="entry name" value="FIMBRIAL_USHER"/>
    <property type="match status" value="1"/>
</dbReference>
<evidence type="ECO:0000256" key="10">
    <source>
        <dbReference type="SAM" id="MobiDB-lite"/>
    </source>
</evidence>
<evidence type="ECO:0000256" key="6">
    <source>
        <dbReference type="ARBA" id="ARBA00022729"/>
    </source>
</evidence>
<dbReference type="AlphaFoldDB" id="A0A192A4T6"/>
<dbReference type="InterPro" id="IPR018030">
    <property type="entry name" value="Fimbrial_membr_usher_CS"/>
</dbReference>
<dbReference type="Gene3D" id="3.10.20.410">
    <property type="match status" value="1"/>
</dbReference>
<keyword evidence="7 9" id="KW-0472">Membrane</keyword>
<keyword evidence="8 9" id="KW-0998">Cell outer membrane</keyword>
<feature type="signal peptide" evidence="11">
    <location>
        <begin position="1"/>
        <end position="33"/>
    </location>
</feature>
<dbReference type="InterPro" id="IPR037224">
    <property type="entry name" value="PapC_N_sf"/>
</dbReference>
<sequence length="875" mass="92759">MSRNSPLTLIGLRRSQLAQAVMSTLLLPSAAMASQAVEFNRNFLYGKSAQQVDLDRFEKGDTLPGTYSADVRINGTTVGRRDVEVRAMDNGSTAICLTPELVELFGLNATRVEARRVVSEQTGEATQLRPLPKETFCDALSNYIPDATVSFDAGEQVLDVSIPQAYLARDPRGWVSPELWDDGVTAARVGYSANHLRLNSSGGDSNYTTSVVLNAGANVGAWRFRHDGYLSDTSGAGTHYSAGRTYVQRAVPKLEAQLTLGDFTTNGDIFDSVNYRGANISSDERMLPDSQSSYAPVVRGIAQTNARVTVRQLGTVVYETMVSPGPFEIADLYGTAYGGDLQVEVTEADGRVQRFTVPFAAVPQLLREGQQRYSVTAGKLRNATTYSEPGFVEATLRRGISNQVTLFGGVTASQGYGAALFGGAVNTRLGAFSGDVTASRTNLPGQMPGFGSTMSGQSYRVTYSKNMVSTGTYFSVAAYRYSTQGYLSLSDAARLRGSLNAGLDGQNVQRQRSRVDLTVNQRLGEGNGSLYISGSSANYWSNSQRTTSYSAGYSNSWRRINYNINVQRTTEQSLFNGGNTRTNNTISLNVSIPLGKVGSNAPSMSTSFNRSSSGNSSFNSNVSGSFGENRQGSYNASVGHSTGSNNVGGGLNYNLPVANLNASVSQASGSRQLSVGASGGVVLHKGGVAFSQQLGDTIGIVEVPNAEGAQIGNAVGVKTNAKGFAVVPYLSPYRRNDVTVDPKGLPLDIDLKVASVMTVPTAGAIVKVTVPTVSGRSALIEAPQDNGQPLPFGVEVTNEAGEVVGVVGQGSRLWVRGVEEKGRLSVNWGQGAAQQCAIDYSLAGVASGELVVTKCRVDVLTKNRNLTPLAARAAR</sequence>
<keyword evidence="9" id="KW-1029">Fimbrium biogenesis</keyword>
<proteinExistence type="inferred from homology"/>
<evidence type="ECO:0000256" key="8">
    <source>
        <dbReference type="ARBA" id="ARBA00023237"/>
    </source>
</evidence>
<dbReference type="OrthoDB" id="6554712at2"/>
<evidence type="ECO:0000256" key="9">
    <source>
        <dbReference type="RuleBase" id="RU003884"/>
    </source>
</evidence>
<evidence type="ECO:0000256" key="5">
    <source>
        <dbReference type="ARBA" id="ARBA00022692"/>
    </source>
</evidence>
<dbReference type="PANTHER" id="PTHR30451:SF20">
    <property type="entry name" value="FIMBRIAE USHER"/>
    <property type="match status" value="1"/>
</dbReference>
<evidence type="ECO:0000256" key="3">
    <source>
        <dbReference type="ARBA" id="ARBA00022448"/>
    </source>
</evidence>
<dbReference type="GO" id="GO:0009297">
    <property type="term" value="P:pilus assembly"/>
    <property type="evidence" value="ECO:0007669"/>
    <property type="project" value="InterPro"/>
</dbReference>
<dbReference type="PANTHER" id="PTHR30451">
    <property type="entry name" value="OUTER MEMBRANE USHER PROTEIN"/>
    <property type="match status" value="1"/>
</dbReference>
<dbReference type="InterPro" id="IPR043142">
    <property type="entry name" value="PapC-like_C_sf"/>
</dbReference>
<dbReference type="FunFam" id="2.60.40.3110:FF:000001">
    <property type="entry name" value="Putative fimbrial outer membrane usher"/>
    <property type="match status" value="1"/>
</dbReference>
<feature type="chain" id="PRO_5044257240" evidence="11">
    <location>
        <begin position="34"/>
        <end position="875"/>
    </location>
</feature>
<keyword evidence="4" id="KW-1134">Transmembrane beta strand</keyword>
<organism evidence="14 15">
    <name type="scientific">Ralstonia insidiosa</name>
    <dbReference type="NCBI Taxonomy" id="190721"/>
    <lineage>
        <taxon>Bacteria</taxon>
        <taxon>Pseudomonadati</taxon>
        <taxon>Pseudomonadota</taxon>
        <taxon>Betaproteobacteria</taxon>
        <taxon>Burkholderiales</taxon>
        <taxon>Burkholderiaceae</taxon>
        <taxon>Ralstonia</taxon>
    </lineage>
</organism>
<keyword evidence="6 11" id="KW-0732">Signal</keyword>
<evidence type="ECO:0000256" key="11">
    <source>
        <dbReference type="SAM" id="SignalP"/>
    </source>
</evidence>
<dbReference type="Gene3D" id="2.60.40.3110">
    <property type="match status" value="1"/>
</dbReference>